<evidence type="ECO:0000256" key="2">
    <source>
        <dbReference type="ARBA" id="ARBA00004922"/>
    </source>
</evidence>
<evidence type="ECO:0000256" key="15">
    <source>
        <dbReference type="PIRSR" id="PIRSR601382-1"/>
    </source>
</evidence>
<protein>
    <recommendedName>
        <fullName evidence="18">alpha-1,2-Mannosidase</fullName>
        <ecNumber evidence="18">3.2.1.-</ecNumber>
    </recommendedName>
</protein>
<dbReference type="InterPro" id="IPR036026">
    <property type="entry name" value="Seven-hairpin_glycosidases"/>
</dbReference>
<feature type="region of interest" description="Disordered" evidence="19">
    <location>
        <begin position="78"/>
        <end position="110"/>
    </location>
</feature>
<dbReference type="InterPro" id="IPR012341">
    <property type="entry name" value="6hp_glycosidase-like_sf"/>
</dbReference>
<evidence type="ECO:0000256" key="9">
    <source>
        <dbReference type="ARBA" id="ARBA00023157"/>
    </source>
</evidence>
<comment type="pathway">
    <text evidence="2">Protein modification; protein glycosylation.</text>
</comment>
<accession>A0A8C6TJB8</accession>
<comment type="cofactor">
    <cofactor evidence="1 16">
        <name>Ca(2+)</name>
        <dbReference type="ChEBI" id="CHEBI:29108"/>
    </cofactor>
</comment>
<dbReference type="InterPro" id="IPR050749">
    <property type="entry name" value="Glycosyl_Hydrolase_47"/>
</dbReference>
<evidence type="ECO:0000256" key="6">
    <source>
        <dbReference type="ARBA" id="ARBA00022837"/>
    </source>
</evidence>
<dbReference type="GO" id="GO:0005975">
    <property type="term" value="P:carbohydrate metabolic process"/>
    <property type="evidence" value="ECO:0007669"/>
    <property type="project" value="InterPro"/>
</dbReference>
<evidence type="ECO:0000256" key="1">
    <source>
        <dbReference type="ARBA" id="ARBA00001913"/>
    </source>
</evidence>
<feature type="active site" description="Proton donor" evidence="15">
    <location>
        <position position="481"/>
    </location>
</feature>
<dbReference type="GO" id="GO:0000139">
    <property type="term" value="C:Golgi membrane"/>
    <property type="evidence" value="ECO:0007669"/>
    <property type="project" value="TreeGrafter"/>
</dbReference>
<evidence type="ECO:0000256" key="19">
    <source>
        <dbReference type="SAM" id="MobiDB-lite"/>
    </source>
</evidence>
<feature type="active site" evidence="15">
    <location>
        <position position="390"/>
    </location>
</feature>
<feature type="active site" evidence="15">
    <location>
        <position position="506"/>
    </location>
</feature>
<dbReference type="AlphaFoldDB" id="A0A8C6TJB8"/>
<dbReference type="PRINTS" id="PR00747">
    <property type="entry name" value="GLYHDRLASE47"/>
</dbReference>
<organism evidence="21 22">
    <name type="scientific">Neogobius melanostomus</name>
    <name type="common">round goby</name>
    <dbReference type="NCBI Taxonomy" id="47308"/>
    <lineage>
        <taxon>Eukaryota</taxon>
        <taxon>Metazoa</taxon>
        <taxon>Chordata</taxon>
        <taxon>Craniata</taxon>
        <taxon>Vertebrata</taxon>
        <taxon>Euteleostomi</taxon>
        <taxon>Actinopterygii</taxon>
        <taxon>Neopterygii</taxon>
        <taxon>Teleostei</taxon>
        <taxon>Neoteleostei</taxon>
        <taxon>Acanthomorphata</taxon>
        <taxon>Gobiaria</taxon>
        <taxon>Gobiiformes</taxon>
        <taxon>Gobioidei</taxon>
        <taxon>Gobiidae</taxon>
        <taxon>Benthophilinae</taxon>
        <taxon>Neogobiini</taxon>
        <taxon>Neogobius</taxon>
    </lineage>
</organism>
<keyword evidence="5 18" id="KW-0378">Hydrolase</keyword>
<dbReference type="GO" id="GO:0005509">
    <property type="term" value="F:calcium ion binding"/>
    <property type="evidence" value="ECO:0007669"/>
    <property type="project" value="InterPro"/>
</dbReference>
<keyword evidence="4 20" id="KW-0812">Transmembrane</keyword>
<dbReference type="PANTHER" id="PTHR11742">
    <property type="entry name" value="MANNOSYL-OLIGOSACCHARIDE ALPHA-1,2-MANNOSIDASE-RELATED"/>
    <property type="match status" value="1"/>
</dbReference>
<evidence type="ECO:0000256" key="8">
    <source>
        <dbReference type="ARBA" id="ARBA00023136"/>
    </source>
</evidence>
<dbReference type="GO" id="GO:0005783">
    <property type="term" value="C:endoplasmic reticulum"/>
    <property type="evidence" value="ECO:0007669"/>
    <property type="project" value="TreeGrafter"/>
</dbReference>
<evidence type="ECO:0000256" key="16">
    <source>
        <dbReference type="PIRSR" id="PIRSR601382-2"/>
    </source>
</evidence>
<keyword evidence="16" id="KW-0479">Metal-binding</keyword>
<proteinExistence type="inferred from homology"/>
<evidence type="ECO:0000256" key="12">
    <source>
        <dbReference type="ARBA" id="ARBA00048605"/>
    </source>
</evidence>
<name>A0A8C6TJB8_9GOBI</name>
<dbReference type="SUPFAM" id="SSF48225">
    <property type="entry name" value="Seven-hairpin glycosidases"/>
    <property type="match status" value="1"/>
</dbReference>
<keyword evidence="22" id="KW-1185">Reference proteome</keyword>
<dbReference type="InterPro" id="IPR001382">
    <property type="entry name" value="Glyco_hydro_47"/>
</dbReference>
<dbReference type="Proteomes" id="UP000694523">
    <property type="component" value="Unplaced"/>
</dbReference>
<dbReference type="Ensembl" id="ENSNMLT00000023812.1">
    <property type="protein sequence ID" value="ENSNMLP00000021229.1"/>
    <property type="gene ID" value="ENSNMLG00000012647.1"/>
</dbReference>
<dbReference type="PANTHER" id="PTHR11742:SF40">
    <property type="entry name" value="MANNOSYL-OLIGOSACCHARIDE 1,2-ALPHA-MANNOSIDASE IB"/>
    <property type="match status" value="1"/>
</dbReference>
<dbReference type="GO" id="GO:0004571">
    <property type="term" value="F:mannosyl-oligosaccharide 1,2-alpha-mannosidase activity"/>
    <property type="evidence" value="ECO:0007669"/>
    <property type="project" value="UniProtKB-EC"/>
</dbReference>
<dbReference type="Gene3D" id="1.50.10.10">
    <property type="match status" value="1"/>
</dbReference>
<evidence type="ECO:0000313" key="22">
    <source>
        <dbReference type="Proteomes" id="UP000694523"/>
    </source>
</evidence>
<feature type="disulfide bond" evidence="17">
    <location>
        <begin position="453"/>
        <end position="467"/>
    </location>
</feature>
<reference evidence="21" key="2">
    <citation type="submission" date="2025-09" db="UniProtKB">
        <authorList>
            <consortium name="Ensembl"/>
        </authorList>
    </citation>
    <scope>IDENTIFICATION</scope>
</reference>
<evidence type="ECO:0000256" key="3">
    <source>
        <dbReference type="ARBA" id="ARBA00007658"/>
    </source>
</evidence>
<dbReference type="Pfam" id="PF01532">
    <property type="entry name" value="Glyco_hydro_47"/>
    <property type="match status" value="1"/>
</dbReference>
<evidence type="ECO:0000313" key="21">
    <source>
        <dbReference type="Ensembl" id="ENSNMLP00000021229.1"/>
    </source>
</evidence>
<evidence type="ECO:0000256" key="20">
    <source>
        <dbReference type="SAM" id="Phobius"/>
    </source>
</evidence>
<feature type="compositionally biased region" description="Pro residues" evidence="19">
    <location>
        <begin position="83"/>
        <end position="96"/>
    </location>
</feature>
<keyword evidence="9 17" id="KW-1015">Disulfide bond</keyword>
<feature type="compositionally biased region" description="Basic and acidic residues" evidence="19">
    <location>
        <begin position="124"/>
        <end position="156"/>
    </location>
</feature>
<feature type="region of interest" description="Disordered" evidence="19">
    <location>
        <begin position="124"/>
        <end position="171"/>
    </location>
</feature>
<dbReference type="EC" id="3.2.1.-" evidence="18"/>
<keyword evidence="20" id="KW-1133">Transmembrane helix</keyword>
<dbReference type="GO" id="GO:0070062">
    <property type="term" value="C:extracellular exosome"/>
    <property type="evidence" value="ECO:0007669"/>
    <property type="project" value="TreeGrafter"/>
</dbReference>
<evidence type="ECO:0000256" key="13">
    <source>
        <dbReference type="ARBA" id="ARBA00054774"/>
    </source>
</evidence>
<evidence type="ECO:0000256" key="17">
    <source>
        <dbReference type="PIRSR" id="PIRSR601382-3"/>
    </source>
</evidence>
<feature type="binding site" evidence="16">
    <location>
        <position position="592"/>
    </location>
    <ligand>
        <name>Ca(2+)</name>
        <dbReference type="ChEBI" id="CHEBI:29108"/>
    </ligand>
</feature>
<evidence type="ECO:0000256" key="14">
    <source>
        <dbReference type="ARBA" id="ARBA00060399"/>
    </source>
</evidence>
<comment type="catalytic activity">
    <reaction evidence="12">
        <text>N(4)-(alpha-D-Man-(1-&gt;2)-alpha-D-Man-(1-&gt;2)-alpha-D-Man-(1-&gt;3)-[alpha-D-Man-(1-&gt;2)-alpha-D-Man-(1-&gt;3)-[alpha-D-Man-(1-&gt;2)-alpha-D-Man-(1-&gt;6)]-alpha-D-Man-(1-&gt;6)]-beta-D-Man-(1-&gt;4)-beta-D-GlcNAc-(1-&gt;4)-beta-D-GlcNAc)-L-asparaginyl-[protein] (N-glucan mannose isomer 9A1,2,3B1,2,3) + 4 H2O = N(4)-(alpha-D-Man-(1-&gt;3)-[alpha-D-Man-(1-&gt;3)-[alpha-D-Man-(1-&gt;6)]-alpha-D-Man-(1-&gt;6)]-beta-D-Man-(1-&gt;4)-beta-D-GlcNAc-(1-&gt;4)-beta-D-GlcNAc)-L-asparaginyl-[protein] (N-glucan mannose isomer 5A1,2) + 4 beta-D-mannose</text>
        <dbReference type="Rhea" id="RHEA:56008"/>
        <dbReference type="Rhea" id="RHEA-COMP:14356"/>
        <dbReference type="Rhea" id="RHEA-COMP:14367"/>
        <dbReference type="ChEBI" id="CHEBI:15377"/>
        <dbReference type="ChEBI" id="CHEBI:28563"/>
        <dbReference type="ChEBI" id="CHEBI:59087"/>
        <dbReference type="ChEBI" id="CHEBI:139493"/>
        <dbReference type="EC" id="3.2.1.113"/>
    </reaction>
</comment>
<evidence type="ECO:0000256" key="5">
    <source>
        <dbReference type="ARBA" id="ARBA00022801"/>
    </source>
</evidence>
<keyword evidence="7" id="KW-0735">Signal-anchor</keyword>
<evidence type="ECO:0000256" key="18">
    <source>
        <dbReference type="RuleBase" id="RU361193"/>
    </source>
</evidence>
<comment type="catalytic activity">
    <reaction evidence="11">
        <text>N(4)-(alpha-D-Man-(1-&gt;2)-alpha-D-Man-(1-&gt;2)-alpha-D-Man-(1-&gt;3)-[alpha-D-Man-(1-&gt;3)-[alpha-D-Man-(1-&gt;2)-alpha-D-Man-(1-&gt;6)]-alpha-D-Man-(1-&gt;6)]-beta-D-Man-(1-&gt;4)-beta-D-GlcNAc-(1-&gt;4)-beta-D-GlcNAc)-L-asparaginyl-[protein] (N-glucan mannose isomer 8A1,2,3B1,3) + 3 H2O = N(4)-(alpha-D-Man-(1-&gt;3)-[alpha-D-Man-(1-&gt;3)-[alpha-D-Man-(1-&gt;6)]-alpha-D-Man-(1-&gt;6)]-beta-D-Man-(1-&gt;4)-beta-D-GlcNAc-(1-&gt;4)-beta-D-GlcNAc)-L-asparaginyl-[protein] (N-glucan mannose isomer 5A1,2) + 3 beta-D-mannose</text>
        <dbReference type="Rhea" id="RHEA:56028"/>
        <dbReference type="Rhea" id="RHEA-COMP:14358"/>
        <dbReference type="Rhea" id="RHEA-COMP:14367"/>
        <dbReference type="ChEBI" id="CHEBI:15377"/>
        <dbReference type="ChEBI" id="CHEBI:28563"/>
        <dbReference type="ChEBI" id="CHEBI:59087"/>
        <dbReference type="ChEBI" id="CHEBI:60628"/>
        <dbReference type="EC" id="3.2.1.113"/>
    </reaction>
</comment>
<reference evidence="21" key="1">
    <citation type="submission" date="2025-08" db="UniProtKB">
        <authorList>
            <consortium name="Ensembl"/>
        </authorList>
    </citation>
    <scope>IDENTIFICATION</scope>
</reference>
<comment type="function">
    <text evidence="13">Involved in the maturation of Asn-linked oligosaccharides. Progressively trim alpha-1,2-linked mannose residues from Man(9)GlcNAc(2) to produce Man(5)GlcNAc(2).</text>
</comment>
<comment type="subcellular location">
    <subcellularLocation>
        <location evidence="14">Endomembrane system</location>
        <topology evidence="14">Single-pass type II membrane protein</topology>
    </subcellularLocation>
</comment>
<evidence type="ECO:0000256" key="10">
    <source>
        <dbReference type="ARBA" id="ARBA00023295"/>
    </source>
</evidence>
<keyword evidence="6 16" id="KW-0106">Calcium</keyword>
<evidence type="ECO:0000256" key="11">
    <source>
        <dbReference type="ARBA" id="ARBA00047669"/>
    </source>
</evidence>
<keyword evidence="10 18" id="KW-0326">Glycosidase</keyword>
<feature type="active site" description="Proton donor" evidence="15">
    <location>
        <position position="257"/>
    </location>
</feature>
<evidence type="ECO:0000256" key="7">
    <source>
        <dbReference type="ARBA" id="ARBA00022968"/>
    </source>
</evidence>
<dbReference type="FunFam" id="1.50.10.10:FF:000002">
    <property type="entry name" value="alpha-1,2-Mannosidase"/>
    <property type="match status" value="1"/>
</dbReference>
<keyword evidence="8 20" id="KW-0472">Membrane</keyword>
<feature type="transmembrane region" description="Helical" evidence="20">
    <location>
        <begin position="51"/>
        <end position="71"/>
    </location>
</feature>
<comment type="similarity">
    <text evidence="3 18">Belongs to the glycosyl hydrolase 47 family.</text>
</comment>
<evidence type="ECO:0000256" key="4">
    <source>
        <dbReference type="ARBA" id="ARBA00022692"/>
    </source>
</evidence>
<sequence>HCCCSILPHFGTISNPYSTLLPLSGRRIPTLSPGASSFPHHRATLRLSEKFILLLILSAFITLCFGAFFFLPDNSKHKLQHCSPPPHPPPPPPPPSSLSTTNQEEEESLRDKIRADHERALQEAKEKLRKSREELQAEIQTEKTKVVEDLKKKDPGPKPLPPPPEPDVKEKRDKIREMMKHAWDSYRQYGWGHNELKPIAKKGHSTNIFGNSQLGASIVDALDTLFIMGLQDEFKDGQEWIEQNLDFSANAEVSVFEVNIRFIGGLLAAYYLSGQEVFKMKAVALAEKLIPAFNTPTGIPWAMVNLKTGVGRNWGWASAGSSILAEFGTLHMEFVHLTYLTGNPVYYQKVMHIRKLLAKMDRPNGLYPNYLNPRTGRWGQHHTSVGGLGDSFYEYLLKAWLMSDKTDVEARKAYDDAIEAIERHLIRKSNGGLTFIGEWKNGHLERKMGHLACFAGGMLALGIAHTCHESYDRTVLKLGPEAFKFDSGLEAVAVRQNEKYYILRPEVIETYWYMWRFTHDPKYRQWGWEAAQAIDRFCRVSGGFSGVKDVYSSNPTYDDVQQSFFLAETLKYLYLLFSNDDLLPLETWVFNTEAHPLPVLHLGNITLPGSEPSQR</sequence>